<accession>A0A366D047</accession>
<proteinExistence type="predicted"/>
<sequence length="191" mass="21215">MEYRFFKSANGDIYSYEKGVLTVGEREDAIASLELTIAQSDESKKLKLAKAALNESSDADYLEKLERVAAAELLLNSKPELVELEQVMSSKCVKSGLVELSEMELISHLNSSKTVDDQISLANTECTRRINEHWNQVGQINASLGIYGEEDTAACAAWISANREALIALLDRDDLTEIDVSDDQYWPSFEG</sequence>
<name>A0A366D047_9GAMM</name>
<evidence type="ECO:0000313" key="1">
    <source>
        <dbReference type="EMBL" id="RBO83443.1"/>
    </source>
</evidence>
<dbReference type="EMBL" id="QNRF01000004">
    <property type="protein sequence ID" value="RBO83443.1"/>
    <property type="molecule type" value="Genomic_DNA"/>
</dbReference>
<evidence type="ECO:0008006" key="3">
    <source>
        <dbReference type="Google" id="ProtNLM"/>
    </source>
</evidence>
<dbReference type="AlphaFoldDB" id="A0A366D047"/>
<dbReference type="Proteomes" id="UP000252086">
    <property type="component" value="Unassembled WGS sequence"/>
</dbReference>
<evidence type="ECO:0000313" key="2">
    <source>
        <dbReference type="Proteomes" id="UP000252086"/>
    </source>
</evidence>
<keyword evidence="2" id="KW-1185">Reference proteome</keyword>
<protein>
    <recommendedName>
        <fullName evidence="3">DUF4376 domain-containing protein</fullName>
    </recommendedName>
</protein>
<reference evidence="1 2" key="1">
    <citation type="submission" date="2018-06" db="EMBL/GenBank/DDBJ databases">
        <title>Genomic Encyclopedia of Type Strains, Phase III (KMG-III): the genomes of soil and plant-associated and newly described type strains.</title>
        <authorList>
            <person name="Whitman W."/>
        </authorList>
    </citation>
    <scope>NUCLEOTIDE SEQUENCE [LARGE SCALE GENOMIC DNA]</scope>
    <source>
        <strain evidence="1 2">CECT 7732</strain>
    </source>
</reference>
<organism evidence="1 2">
    <name type="scientific">Marinomonas aquiplantarum</name>
    <dbReference type="NCBI Taxonomy" id="491951"/>
    <lineage>
        <taxon>Bacteria</taxon>
        <taxon>Pseudomonadati</taxon>
        <taxon>Pseudomonadota</taxon>
        <taxon>Gammaproteobacteria</taxon>
        <taxon>Oceanospirillales</taxon>
        <taxon>Oceanospirillaceae</taxon>
        <taxon>Marinomonas</taxon>
    </lineage>
</organism>
<gene>
    <name evidence="1" type="ORF">DFP76_104262</name>
</gene>
<comment type="caution">
    <text evidence="1">The sequence shown here is derived from an EMBL/GenBank/DDBJ whole genome shotgun (WGS) entry which is preliminary data.</text>
</comment>